<gene>
    <name evidence="3" type="ORF">NF556_06420</name>
</gene>
<evidence type="ECO:0000256" key="1">
    <source>
        <dbReference type="ARBA" id="ARBA00023002"/>
    </source>
</evidence>
<dbReference type="InterPro" id="IPR036188">
    <property type="entry name" value="FAD/NAD-bd_sf"/>
</dbReference>
<sequence length="429" mass="45227">MAVADVVVIGAGVIGSSTALELHRAGFSVVVVDKAGGAGHGSSSASSAIVRFNYSTFDGVATAWESRACWEAWHDHVGVEDPAGMASFVRTGMVMLDAPILPREPIVDLFTAVGVPHELWDSEGLRAGVPGVDVGKHWPPKSIEDPAFFADSTATVGGIYTPDAGYVDDPQLAAQNLAFAAASRGVDFRFRSTVAAVLQSGDRVSGVRLSDGTVISAPVVVNVGGPWSGAINDLAGVGPEFTVGVRPMRQEVHQLPAPEGLLTTIIGDVDLGTYIRPTKGPFVLVGGTEPECDPFEWIDDPERADPRPTRARFEAQALRAARRLPGLQVPNAPAGIAGVYDVADDWTPIYDRTDLDGYYVAMGTSGNQFKNAPMAGRFMAALVSGVENGHDHDGTPLTHLCQHTGHSINLGAFSRKRPINEHSSNTVMG</sequence>
<protein>
    <submittedName>
        <fullName evidence="3">FAD-binding oxidoreductase</fullName>
    </submittedName>
</protein>
<accession>A0ABY4YYE3</accession>
<keyword evidence="1" id="KW-0560">Oxidoreductase</keyword>
<reference evidence="3" key="1">
    <citation type="submission" date="2022-06" db="EMBL/GenBank/DDBJ databases">
        <title>Ornithinimicrobium HY1793.</title>
        <authorList>
            <person name="Huang Y."/>
        </authorList>
    </citation>
    <scope>NUCLEOTIDE SEQUENCE</scope>
    <source>
        <strain evidence="3">HY1793</strain>
    </source>
</reference>
<feature type="domain" description="FAD dependent oxidoreductase" evidence="2">
    <location>
        <begin position="5"/>
        <end position="382"/>
    </location>
</feature>
<dbReference type="Gene3D" id="3.30.9.10">
    <property type="entry name" value="D-Amino Acid Oxidase, subunit A, domain 2"/>
    <property type="match status" value="1"/>
</dbReference>
<proteinExistence type="predicted"/>
<evidence type="ECO:0000313" key="3">
    <source>
        <dbReference type="EMBL" id="USQ81275.1"/>
    </source>
</evidence>
<dbReference type="InterPro" id="IPR006076">
    <property type="entry name" value="FAD-dep_OxRdtase"/>
</dbReference>
<dbReference type="EMBL" id="CP099489">
    <property type="protein sequence ID" value="USQ81275.1"/>
    <property type="molecule type" value="Genomic_DNA"/>
</dbReference>
<organism evidence="3 4">
    <name type="scientific">Ornithinimicrobium faecis</name>
    <dbReference type="NCBI Taxonomy" id="2934158"/>
    <lineage>
        <taxon>Bacteria</taxon>
        <taxon>Bacillati</taxon>
        <taxon>Actinomycetota</taxon>
        <taxon>Actinomycetes</taxon>
        <taxon>Micrococcales</taxon>
        <taxon>Ornithinimicrobiaceae</taxon>
        <taxon>Ornithinimicrobium</taxon>
    </lineage>
</organism>
<dbReference type="Pfam" id="PF01266">
    <property type="entry name" value="DAO"/>
    <property type="match status" value="1"/>
</dbReference>
<evidence type="ECO:0000259" key="2">
    <source>
        <dbReference type="Pfam" id="PF01266"/>
    </source>
</evidence>
<dbReference type="Proteomes" id="UP001056455">
    <property type="component" value="Chromosome"/>
</dbReference>
<dbReference type="Gene3D" id="3.50.50.60">
    <property type="entry name" value="FAD/NAD(P)-binding domain"/>
    <property type="match status" value="1"/>
</dbReference>
<dbReference type="RefSeq" id="WP_252594659.1">
    <property type="nucleotide sequence ID" value="NZ_CP099489.1"/>
</dbReference>
<name>A0ABY4YYE3_9MICO</name>
<dbReference type="SUPFAM" id="SSF51905">
    <property type="entry name" value="FAD/NAD(P)-binding domain"/>
    <property type="match status" value="1"/>
</dbReference>
<dbReference type="PANTHER" id="PTHR13847:SF287">
    <property type="entry name" value="FAD-DEPENDENT OXIDOREDUCTASE DOMAIN-CONTAINING PROTEIN 1"/>
    <property type="match status" value="1"/>
</dbReference>
<keyword evidence="4" id="KW-1185">Reference proteome</keyword>
<evidence type="ECO:0000313" key="4">
    <source>
        <dbReference type="Proteomes" id="UP001056455"/>
    </source>
</evidence>
<dbReference type="PANTHER" id="PTHR13847">
    <property type="entry name" value="SARCOSINE DEHYDROGENASE-RELATED"/>
    <property type="match status" value="1"/>
</dbReference>